<protein>
    <submittedName>
        <fullName evidence="1">Uncharacterized protein</fullName>
    </submittedName>
</protein>
<evidence type="ECO:0000313" key="1">
    <source>
        <dbReference type="EMBL" id="MCI53360.1"/>
    </source>
</evidence>
<dbReference type="Proteomes" id="UP000265520">
    <property type="component" value="Unassembled WGS sequence"/>
</dbReference>
<organism evidence="1 2">
    <name type="scientific">Trifolium medium</name>
    <dbReference type="NCBI Taxonomy" id="97028"/>
    <lineage>
        <taxon>Eukaryota</taxon>
        <taxon>Viridiplantae</taxon>
        <taxon>Streptophyta</taxon>
        <taxon>Embryophyta</taxon>
        <taxon>Tracheophyta</taxon>
        <taxon>Spermatophyta</taxon>
        <taxon>Magnoliopsida</taxon>
        <taxon>eudicotyledons</taxon>
        <taxon>Gunneridae</taxon>
        <taxon>Pentapetalae</taxon>
        <taxon>rosids</taxon>
        <taxon>fabids</taxon>
        <taxon>Fabales</taxon>
        <taxon>Fabaceae</taxon>
        <taxon>Papilionoideae</taxon>
        <taxon>50 kb inversion clade</taxon>
        <taxon>NPAAA clade</taxon>
        <taxon>Hologalegina</taxon>
        <taxon>IRL clade</taxon>
        <taxon>Trifolieae</taxon>
        <taxon>Trifolium</taxon>
    </lineage>
</organism>
<dbReference type="EMBL" id="LXQA010461988">
    <property type="protein sequence ID" value="MCI53360.1"/>
    <property type="molecule type" value="Genomic_DNA"/>
</dbReference>
<name>A0A392SZQ7_9FABA</name>
<feature type="non-terminal residue" evidence="1">
    <location>
        <position position="1"/>
    </location>
</feature>
<accession>A0A392SZQ7</accession>
<keyword evidence="2" id="KW-1185">Reference proteome</keyword>
<evidence type="ECO:0000313" key="2">
    <source>
        <dbReference type="Proteomes" id="UP000265520"/>
    </source>
</evidence>
<comment type="caution">
    <text evidence="1">The sequence shown here is derived from an EMBL/GenBank/DDBJ whole genome shotgun (WGS) entry which is preliminary data.</text>
</comment>
<sequence>SEGVTLTDLTRTLPVECKASEWRLMQLCLGAGVKWPGRCQ</sequence>
<dbReference type="AlphaFoldDB" id="A0A392SZQ7"/>
<reference evidence="1 2" key="1">
    <citation type="journal article" date="2018" name="Front. Plant Sci.">
        <title>Red Clover (Trifolium pratense) and Zigzag Clover (T. medium) - A Picture of Genomic Similarities and Differences.</title>
        <authorList>
            <person name="Dluhosova J."/>
            <person name="Istvanek J."/>
            <person name="Nedelnik J."/>
            <person name="Repkova J."/>
        </authorList>
    </citation>
    <scope>NUCLEOTIDE SEQUENCE [LARGE SCALE GENOMIC DNA]</scope>
    <source>
        <strain evidence="2">cv. 10/8</strain>
        <tissue evidence="1">Leaf</tissue>
    </source>
</reference>
<proteinExistence type="predicted"/>